<dbReference type="InParanoid" id="A0A5N4B1F9"/>
<dbReference type="SUPFAM" id="SSF55073">
    <property type="entry name" value="Nucleotide cyclase"/>
    <property type="match status" value="2"/>
</dbReference>
<keyword evidence="3" id="KW-0456">Lyase</keyword>
<dbReference type="SUPFAM" id="SSF52540">
    <property type="entry name" value="P-loop containing nucleoside triphosphate hydrolases"/>
    <property type="match status" value="1"/>
</dbReference>
<organism evidence="5 6">
    <name type="scientific">Photinus pyralis</name>
    <name type="common">Common eastern firefly</name>
    <name type="synonym">Lampyris pyralis</name>
    <dbReference type="NCBI Taxonomy" id="7054"/>
    <lineage>
        <taxon>Eukaryota</taxon>
        <taxon>Metazoa</taxon>
        <taxon>Ecdysozoa</taxon>
        <taxon>Arthropoda</taxon>
        <taxon>Hexapoda</taxon>
        <taxon>Insecta</taxon>
        <taxon>Pterygota</taxon>
        <taxon>Neoptera</taxon>
        <taxon>Endopterygota</taxon>
        <taxon>Coleoptera</taxon>
        <taxon>Polyphaga</taxon>
        <taxon>Elateriformia</taxon>
        <taxon>Elateroidea</taxon>
        <taxon>Lampyridae</taxon>
        <taxon>Lampyrinae</taxon>
        <taxon>Photinus</taxon>
    </lineage>
</organism>
<feature type="domain" description="Guanylate cyclase" evidence="4">
    <location>
        <begin position="92"/>
        <end position="228"/>
    </location>
</feature>
<dbReference type="FunFam" id="3.30.70.1230:FF:000017">
    <property type="entry name" value="Adenylate cyclase type 10"/>
    <property type="match status" value="1"/>
</dbReference>
<dbReference type="GO" id="GO:0005524">
    <property type="term" value="F:ATP binding"/>
    <property type="evidence" value="ECO:0007669"/>
    <property type="project" value="UniProtKB-KW"/>
</dbReference>
<evidence type="ECO:0000256" key="3">
    <source>
        <dbReference type="ARBA" id="ARBA00023239"/>
    </source>
</evidence>
<name>A0A5N4B1F9_PHOPY</name>
<evidence type="ECO:0000313" key="5">
    <source>
        <dbReference type="EMBL" id="KAB0803414.1"/>
    </source>
</evidence>
<feature type="domain" description="Guanylate cyclase" evidence="4">
    <location>
        <begin position="438"/>
        <end position="489"/>
    </location>
</feature>
<dbReference type="PROSITE" id="PS50125">
    <property type="entry name" value="GUANYLATE_CYCLASE_2"/>
    <property type="match status" value="2"/>
</dbReference>
<sequence>MMEGMHQNVDEEFILTLMKINSNRRDDSDLWKNRRPQPLKSGVIYPIKKRKAANKVLLPMTDNHTSKVLATLIPDEIIYNVSDLSKRRYDACLLFGDISGFTDLCEMYNKTGKGGPSKLTQVLNNYIGSMVQEILTHNGDVLKFSGDAFISMWKVTSSTDMRSAVHAAVDSAIMIQKTLGAYETDVGVFLRVKLAISAGPVIFSIIGTKDMSHYVCAGQPIEDVKKGEKKAHPGEIIVTSLAWSYLNPNEFLYENYTKHYVKVKNITTLWIPVHQSHGGIKKMDLNEDEESHEDLIKTYGEDSEGELVTNSKTKQNDEFSIRPSVDYAADMNSKQDLRKFIITPIMRGIDLDEPLEYLTEMRQIVIVFINVTVDPHMDTETYIDLSDASYRRVCKLAENKQGCVNKMSLFDKDLMFVLLFGLRGYKNEMESQMGLRCGLECHQSISQLDITSVSVAVTTGMTYCGVVGHTLRREYTAISLTVNKAARLMMAYPGIVTCDRETFLHSKLEAKKFVLQEPIPLKGITNVGPIYEFREQCEIEEKITISLLPILDRTEEVNIFRDLLYKCIDACADRGKTKPLNSLDVCNVILVQGNPRIGKTRLLEEYVHNTPSSIPINRFALSKRDVMIAYKTIQLIFLTPLGITELDSTADRETKLQLILHKVKSPEYFGALNKVFNVNFEKSAAYNSLTTEKKKEVLLKLLKHLCYLSFSTMWLIAIDNAEHIDDESWSFIATLCELDVIFTILTVNTHDQLSKVAMSVFNNTRLQVLQLKPVDKWYHAALACQFLGVEGIPPELEKVIQDKSEGNPGWIQNFVTCLLQAGGLEIQRVKKNDINELGLVTPGIELLTRYSSEDIRDIEDGQDSYDSIPFSSGKDDAWSMYKYSFRDSSAMLPTLIKKEKMEERNYISICTIVPKFNLEQVETELPMNVMVVKLFDSLTPYQQLLLKCSSVLGEYFFRAMLVYVMGSTSHRETALAIQKLYELRVLGCAHGDFTHGESNIIFSKHFSNPNTELYLKCYCKNIKVHESCLDLPKYASCGYLRFRQTTFKETTYNLLTENKKKEFHDKAISYLGMETNRCKSCGYGNFVKLLGVKRNEGFAKIQPSSTKHRTKWTNVLRIGGSSSTTSLTRNASQLLSIKKPHISDWDIAHPSNTGCFSDILQSNFCLNTGLVKQLHRSLSLTKTFSYADFSSCQCPLILSTVYTQMILHCTAAKRTGKLIEAMVEYSQICIISCNSPQAIKILEEALLILEDQEETRSNYDQEEQWKVTFIKAKIDTLFGHALLELGHLDDAYMYFKRGLSNYGFEFSENNLKRKLKTFTCELKQKLHFYVCNNMFTRQLSQQETEFNDNISQCLALMYQLFKELQMWEHAELAAALSLDRSLLSDSDFLGMCTAYTNMIDVAHHFGRECLCVALEVNSLYICHRKSSSIESQELTAVCHLYGVIFLARLVRSEIERAIHIGKITLQVCNTIHSVRSSLKVLPLMAQALLLRNRIQEAVTKIQDIEYYAQEDTDNSGKAWFYALCVTLQLETGYTLIPFRICEKFFQIEGETLVHIRDSDAGKRFYTVMWLWCVRNEEWEMATKWHLKIAMIDDDLMPDDSLNNMFTALYYMEGLLLYLVGKLNKSMPDQTTILDKIETIIHSIQCASKIMKVIEPRFKHLLAYYLFAQNRVASAFSALYKAKVLAEKNGNLIEVAWIEHSEKAWSNTLSPVLLDFWKEHCELDNLMDYHEIDLNNGQLGLFTLPVPKYY</sequence>
<dbReference type="InterPro" id="IPR029787">
    <property type="entry name" value="Nucleotide_cyclase"/>
</dbReference>
<dbReference type="Gene3D" id="3.30.70.1230">
    <property type="entry name" value="Nucleotide cyclase"/>
    <property type="match status" value="2"/>
</dbReference>
<dbReference type="InterPro" id="IPR001054">
    <property type="entry name" value="A/G_cyclase"/>
</dbReference>
<dbReference type="InterPro" id="IPR027417">
    <property type="entry name" value="P-loop_NTPase"/>
</dbReference>
<dbReference type="GO" id="GO:0035556">
    <property type="term" value="P:intracellular signal transduction"/>
    <property type="evidence" value="ECO:0007669"/>
    <property type="project" value="InterPro"/>
</dbReference>
<dbReference type="Proteomes" id="UP000327044">
    <property type="component" value="Unassembled WGS sequence"/>
</dbReference>
<gene>
    <name evidence="5" type="ORF">PPYR_00384</name>
</gene>
<comment type="caution">
    <text evidence="5">The sequence shown here is derived from an EMBL/GenBank/DDBJ whole genome shotgun (WGS) entry which is preliminary data.</text>
</comment>
<proteinExistence type="predicted"/>
<keyword evidence="2" id="KW-0067">ATP-binding</keyword>
<protein>
    <recommendedName>
        <fullName evidence="4">Guanylate cyclase domain-containing protein</fullName>
    </recommendedName>
</protein>
<keyword evidence="6" id="KW-1185">Reference proteome</keyword>
<dbReference type="PANTHER" id="PTHR16305:SF28">
    <property type="entry name" value="GUANYLATE CYCLASE DOMAIN-CONTAINING PROTEIN"/>
    <property type="match status" value="1"/>
</dbReference>
<dbReference type="PANTHER" id="PTHR16305">
    <property type="entry name" value="TESTICULAR SOLUBLE ADENYLYL CYCLASE"/>
    <property type="match status" value="1"/>
</dbReference>
<reference evidence="5 6" key="1">
    <citation type="journal article" date="2018" name="Elife">
        <title>Firefly genomes illuminate parallel origins of bioluminescence in beetles.</title>
        <authorList>
            <person name="Fallon T.R."/>
            <person name="Lower S.E."/>
            <person name="Chang C.H."/>
            <person name="Bessho-Uehara M."/>
            <person name="Martin G.J."/>
            <person name="Bewick A.J."/>
            <person name="Behringer M."/>
            <person name="Debat H.J."/>
            <person name="Wong I."/>
            <person name="Day J.C."/>
            <person name="Suvorov A."/>
            <person name="Silva C.J."/>
            <person name="Stanger-Hall K.F."/>
            <person name="Hall D.W."/>
            <person name="Schmitz R.J."/>
            <person name="Nelson D.R."/>
            <person name="Lewis S.M."/>
            <person name="Shigenobu S."/>
            <person name="Bybee S.M."/>
            <person name="Larracuente A.M."/>
            <person name="Oba Y."/>
            <person name="Weng J.K."/>
        </authorList>
    </citation>
    <scope>NUCLEOTIDE SEQUENCE [LARGE SCALE GENOMIC DNA]</scope>
    <source>
        <strain evidence="5">1611_PpyrPB1</strain>
        <tissue evidence="5">Whole body</tissue>
    </source>
</reference>
<evidence type="ECO:0000256" key="1">
    <source>
        <dbReference type="ARBA" id="ARBA00022741"/>
    </source>
</evidence>
<evidence type="ECO:0000313" key="6">
    <source>
        <dbReference type="Proteomes" id="UP000327044"/>
    </source>
</evidence>
<dbReference type="Pfam" id="PF00211">
    <property type="entry name" value="Guanylate_cyc"/>
    <property type="match status" value="1"/>
</dbReference>
<accession>A0A5N4B1F9</accession>
<dbReference type="GO" id="GO:0009190">
    <property type="term" value="P:cyclic nucleotide biosynthetic process"/>
    <property type="evidence" value="ECO:0007669"/>
    <property type="project" value="InterPro"/>
</dbReference>
<dbReference type="OrthoDB" id="194468at2759"/>
<keyword evidence="1" id="KW-0547">Nucleotide-binding</keyword>
<dbReference type="CDD" id="cd07302">
    <property type="entry name" value="CHD"/>
    <property type="match status" value="1"/>
</dbReference>
<dbReference type="GO" id="GO:0005737">
    <property type="term" value="C:cytoplasm"/>
    <property type="evidence" value="ECO:0007669"/>
    <property type="project" value="TreeGrafter"/>
</dbReference>
<evidence type="ECO:0000256" key="2">
    <source>
        <dbReference type="ARBA" id="ARBA00022840"/>
    </source>
</evidence>
<evidence type="ECO:0000259" key="4">
    <source>
        <dbReference type="PROSITE" id="PS50125"/>
    </source>
</evidence>
<dbReference type="EMBL" id="VVIM01000001">
    <property type="protein sequence ID" value="KAB0803414.1"/>
    <property type="molecule type" value="Genomic_DNA"/>
</dbReference>
<dbReference type="GO" id="GO:0004016">
    <property type="term" value="F:adenylate cyclase activity"/>
    <property type="evidence" value="ECO:0007669"/>
    <property type="project" value="TreeGrafter"/>
</dbReference>